<evidence type="ECO:0000313" key="1">
    <source>
        <dbReference type="EMBL" id="OIR13183.1"/>
    </source>
</evidence>
<dbReference type="AlphaFoldDB" id="A0A1J5SXH1"/>
<protein>
    <submittedName>
        <fullName evidence="1">Uncharacterized protein</fullName>
    </submittedName>
</protein>
<accession>A0A1J5SXH1</accession>
<sequence>MKQDFIPFNFNANGVKEKAVIRLFIDTFCEHQLADNDYLNIKLHKNLNNSDTSIFYELSLENILKHITHIIWTDKVIPDYFVSKVRDNTIYHLLNRLGKTEFDAKIEYLN</sequence>
<dbReference type="EMBL" id="MLJW01000015">
    <property type="protein sequence ID" value="OIR13183.1"/>
    <property type="molecule type" value="Genomic_DNA"/>
</dbReference>
<reference evidence="1" key="1">
    <citation type="submission" date="2016-10" db="EMBL/GenBank/DDBJ databases">
        <title>Sequence of Gallionella enrichment culture.</title>
        <authorList>
            <person name="Poehlein A."/>
            <person name="Muehling M."/>
            <person name="Daniel R."/>
        </authorList>
    </citation>
    <scope>NUCLEOTIDE SEQUENCE</scope>
</reference>
<proteinExistence type="predicted"/>
<organism evidence="1">
    <name type="scientific">mine drainage metagenome</name>
    <dbReference type="NCBI Taxonomy" id="410659"/>
    <lineage>
        <taxon>unclassified sequences</taxon>
        <taxon>metagenomes</taxon>
        <taxon>ecological metagenomes</taxon>
    </lineage>
</organism>
<gene>
    <name evidence="1" type="ORF">GALL_55680</name>
</gene>
<comment type="caution">
    <text evidence="1">The sequence shown here is derived from an EMBL/GenBank/DDBJ whole genome shotgun (WGS) entry which is preliminary data.</text>
</comment>
<name>A0A1J5SXH1_9ZZZZ</name>